<dbReference type="Proteomes" id="UP000054815">
    <property type="component" value="Unassembled WGS sequence"/>
</dbReference>
<evidence type="ECO:0000313" key="2">
    <source>
        <dbReference type="Proteomes" id="UP000054815"/>
    </source>
</evidence>
<protein>
    <submittedName>
        <fullName evidence="1">Uncharacterized protein</fullName>
    </submittedName>
</protein>
<proteinExistence type="predicted"/>
<sequence length="138" mass="15197">MALTFDSLTEDGGRQRAMSLRLPAGDVNSFGGWFPSVSLNALRRLSSTTRSEQLSTSLDKPRKRSRISLAPHLHVVAKYPTRLVLSLNLLVTTSIRFLRVPLRQAGIHSTSLTSAVLKIIAFQADLFKCAFKSSISIL</sequence>
<organism evidence="1 2">
    <name type="scientific">Trichinella pseudospiralis</name>
    <name type="common">Parasitic roundworm</name>
    <dbReference type="NCBI Taxonomy" id="6337"/>
    <lineage>
        <taxon>Eukaryota</taxon>
        <taxon>Metazoa</taxon>
        <taxon>Ecdysozoa</taxon>
        <taxon>Nematoda</taxon>
        <taxon>Enoplea</taxon>
        <taxon>Dorylaimia</taxon>
        <taxon>Trichinellida</taxon>
        <taxon>Trichinellidae</taxon>
        <taxon>Trichinella</taxon>
    </lineage>
</organism>
<evidence type="ECO:0000313" key="1">
    <source>
        <dbReference type="EMBL" id="KRX97991.1"/>
    </source>
</evidence>
<dbReference type="EMBL" id="JYDU01000025">
    <property type="protein sequence ID" value="KRX97991.1"/>
    <property type="molecule type" value="Genomic_DNA"/>
</dbReference>
<dbReference type="AlphaFoldDB" id="A0A0V0YD07"/>
<reference evidence="1 2" key="1">
    <citation type="submission" date="2015-01" db="EMBL/GenBank/DDBJ databases">
        <title>Evolution of Trichinella species and genotypes.</title>
        <authorList>
            <person name="Korhonen P.K."/>
            <person name="Edoardo P."/>
            <person name="Giuseppe L.R."/>
            <person name="Gasser R.B."/>
        </authorList>
    </citation>
    <scope>NUCLEOTIDE SEQUENCE [LARGE SCALE GENOMIC DNA]</scope>
    <source>
        <strain evidence="1">ISS141</strain>
    </source>
</reference>
<comment type="caution">
    <text evidence="1">The sequence shown here is derived from an EMBL/GenBank/DDBJ whole genome shotgun (WGS) entry which is preliminary data.</text>
</comment>
<accession>A0A0V0YD07</accession>
<name>A0A0V0YD07_TRIPS</name>
<gene>
    <name evidence="1" type="ORF">T4E_1158</name>
</gene>